<name>A0A6V8SCQ2_9CLOT</name>
<proteinExistence type="predicted"/>
<keyword evidence="1" id="KW-1133">Transmembrane helix</keyword>
<gene>
    <name evidence="2" type="ORF">bsdtw1_01081</name>
</gene>
<keyword evidence="3" id="KW-1185">Reference proteome</keyword>
<protein>
    <submittedName>
        <fullName evidence="2">Uncharacterized protein</fullName>
    </submittedName>
</protein>
<reference evidence="2 3" key="1">
    <citation type="submission" date="2020-07" db="EMBL/GenBank/DDBJ databases">
        <title>A new beta-1,3-glucan-decomposing anaerobic bacterium isolated from anoxic soil subjected to biological soil disinfestation.</title>
        <authorList>
            <person name="Ueki A."/>
            <person name="Tonouchi A."/>
        </authorList>
    </citation>
    <scope>NUCLEOTIDE SEQUENCE [LARGE SCALE GENOMIC DNA]</scope>
    <source>
        <strain evidence="2 3">TW1</strain>
    </source>
</reference>
<sequence length="200" mass="23382">MREKFVGRILLFIIVSVIVSTFVVFLWTSISDYSSSLKNNDKDFETYIEKTVGYDIDILTTMEQDNYKYIMFTKKGSNGANIFAFKKWHFNRFIDAGAIFHSNDLKQDKSSKSLFGALNIMDEKNKQKYVVFGINSSDIAKYYTIDINEKEFKREITDAYFIDVLDFNEMSSLKLRSIKFYGKHDEDVTDKMIIKDENGQ</sequence>
<dbReference type="AlphaFoldDB" id="A0A6V8SCQ2"/>
<evidence type="ECO:0000256" key="1">
    <source>
        <dbReference type="SAM" id="Phobius"/>
    </source>
</evidence>
<dbReference type="Proteomes" id="UP000580568">
    <property type="component" value="Unassembled WGS sequence"/>
</dbReference>
<dbReference type="RefSeq" id="WP_183276550.1">
    <property type="nucleotide sequence ID" value="NZ_BLZR01000001.1"/>
</dbReference>
<evidence type="ECO:0000313" key="3">
    <source>
        <dbReference type="Proteomes" id="UP000580568"/>
    </source>
</evidence>
<keyword evidence="1" id="KW-0472">Membrane</keyword>
<evidence type="ECO:0000313" key="2">
    <source>
        <dbReference type="EMBL" id="GFP75017.1"/>
    </source>
</evidence>
<accession>A0A6V8SCQ2</accession>
<organism evidence="2 3">
    <name type="scientific">Clostridium fungisolvens</name>
    <dbReference type="NCBI Taxonomy" id="1604897"/>
    <lineage>
        <taxon>Bacteria</taxon>
        <taxon>Bacillati</taxon>
        <taxon>Bacillota</taxon>
        <taxon>Clostridia</taxon>
        <taxon>Eubacteriales</taxon>
        <taxon>Clostridiaceae</taxon>
        <taxon>Clostridium</taxon>
    </lineage>
</organism>
<comment type="caution">
    <text evidence="2">The sequence shown here is derived from an EMBL/GenBank/DDBJ whole genome shotgun (WGS) entry which is preliminary data.</text>
</comment>
<dbReference type="EMBL" id="BLZR01000001">
    <property type="protein sequence ID" value="GFP75017.1"/>
    <property type="molecule type" value="Genomic_DNA"/>
</dbReference>
<feature type="transmembrane region" description="Helical" evidence="1">
    <location>
        <begin position="9"/>
        <end position="30"/>
    </location>
</feature>
<keyword evidence="1" id="KW-0812">Transmembrane</keyword>